<gene>
    <name evidence="4" type="ORF">HNR19_001682</name>
</gene>
<reference evidence="4 5" key="1">
    <citation type="submission" date="2020-07" db="EMBL/GenBank/DDBJ databases">
        <title>Sequencing the genomes of 1000 actinobacteria strains.</title>
        <authorList>
            <person name="Klenk H.-P."/>
        </authorList>
    </citation>
    <scope>NUCLEOTIDE SEQUENCE [LARGE SCALE GENOMIC DNA]</scope>
    <source>
        <strain evidence="4 5">DSM 103833</strain>
    </source>
</reference>
<dbReference type="EMBL" id="JACCFP010000001">
    <property type="protein sequence ID" value="NYJ00984.1"/>
    <property type="molecule type" value="Genomic_DNA"/>
</dbReference>
<name>A0A853C141_9ACTN</name>
<keyword evidence="1" id="KW-0175">Coiled coil</keyword>
<dbReference type="Pfam" id="PF24481">
    <property type="entry name" value="CT398_CC"/>
    <property type="match status" value="1"/>
</dbReference>
<dbReference type="Pfam" id="PF02591">
    <property type="entry name" value="Zn_ribbon_9"/>
    <property type="match status" value="1"/>
</dbReference>
<dbReference type="InterPro" id="IPR052376">
    <property type="entry name" value="Oxidative_Scav/Glycosyltrans"/>
</dbReference>
<organism evidence="4 5">
    <name type="scientific">Nocardioides thalensis</name>
    <dbReference type="NCBI Taxonomy" id="1914755"/>
    <lineage>
        <taxon>Bacteria</taxon>
        <taxon>Bacillati</taxon>
        <taxon>Actinomycetota</taxon>
        <taxon>Actinomycetes</taxon>
        <taxon>Propionibacteriales</taxon>
        <taxon>Nocardioidaceae</taxon>
        <taxon>Nocardioides</taxon>
    </lineage>
</organism>
<feature type="coiled-coil region" evidence="1">
    <location>
        <begin position="58"/>
        <end position="152"/>
    </location>
</feature>
<dbReference type="Gene3D" id="1.10.287.1490">
    <property type="match status" value="1"/>
</dbReference>
<dbReference type="InterPro" id="IPR003743">
    <property type="entry name" value="Zf-RING_7"/>
</dbReference>
<dbReference type="AlphaFoldDB" id="A0A853C141"/>
<evidence type="ECO:0000256" key="1">
    <source>
        <dbReference type="SAM" id="Coils"/>
    </source>
</evidence>
<protein>
    <recommendedName>
        <fullName evidence="6">C4-type zinc ribbon domain-containing protein</fullName>
    </recommendedName>
</protein>
<accession>A0A853C141</accession>
<dbReference type="InterPro" id="IPR056003">
    <property type="entry name" value="CT398_CC_hairpin"/>
</dbReference>
<proteinExistence type="predicted"/>
<keyword evidence="5" id="KW-1185">Reference proteome</keyword>
<dbReference type="PANTHER" id="PTHR39082">
    <property type="entry name" value="PHOSPHOLIPASE C-BETA-2-RELATED"/>
    <property type="match status" value="1"/>
</dbReference>
<comment type="caution">
    <text evidence="4">The sequence shown here is derived from an EMBL/GenBank/DDBJ whole genome shotgun (WGS) entry which is preliminary data.</text>
</comment>
<dbReference type="PANTHER" id="PTHR39082:SF1">
    <property type="entry name" value="SCAVENGER RECEPTOR CLASS A MEMBER 3"/>
    <property type="match status" value="1"/>
</dbReference>
<evidence type="ECO:0000259" key="3">
    <source>
        <dbReference type="Pfam" id="PF24481"/>
    </source>
</evidence>
<dbReference type="RefSeq" id="WP_343047110.1">
    <property type="nucleotide sequence ID" value="NZ_JACCFP010000001.1"/>
</dbReference>
<evidence type="ECO:0000259" key="2">
    <source>
        <dbReference type="Pfam" id="PF02591"/>
    </source>
</evidence>
<sequence length="249" mass="27659">MKADPNAQLKLLDLQGVDSEVDQLRHRLGNLPQEAEIKELTRSRGVTLGKLRDQQIVVDDLAAAQEKADADVEQVKARRQRDQQRIDSGAIANPKDIERMQHEMETLERRISVLEDEELEVMEQLEEAQGLLRRLQEEMHATDERLAELTGARDVQAGEVKAELALVETRRAPIVAELPDDLLALYEKLRASKGGVGAAALRARQCGGCMLTLDPSEIARIKGLGDDEVVRCEECQRILVRTSESGLGA</sequence>
<evidence type="ECO:0008006" key="6">
    <source>
        <dbReference type="Google" id="ProtNLM"/>
    </source>
</evidence>
<feature type="domain" description="C4-type zinc ribbon" evidence="2">
    <location>
        <begin position="206"/>
        <end position="239"/>
    </location>
</feature>
<evidence type="ECO:0000313" key="4">
    <source>
        <dbReference type="EMBL" id="NYJ00984.1"/>
    </source>
</evidence>
<evidence type="ECO:0000313" key="5">
    <source>
        <dbReference type="Proteomes" id="UP000530424"/>
    </source>
</evidence>
<feature type="domain" description="CT398-like coiled coil hairpin" evidence="3">
    <location>
        <begin position="14"/>
        <end position="194"/>
    </location>
</feature>
<dbReference type="Proteomes" id="UP000530424">
    <property type="component" value="Unassembled WGS sequence"/>
</dbReference>